<feature type="domain" description="DM10" evidence="6">
    <location>
        <begin position="137"/>
        <end position="197"/>
    </location>
</feature>
<dbReference type="GO" id="GO:0005874">
    <property type="term" value="C:microtubule"/>
    <property type="evidence" value="ECO:0007669"/>
    <property type="project" value="TreeGrafter"/>
</dbReference>
<keyword evidence="4" id="KW-0206">Cytoskeleton</keyword>
<dbReference type="Gene3D" id="2.30.29.170">
    <property type="match status" value="2"/>
</dbReference>
<dbReference type="PANTHER" id="PTHR12086">
    <property type="entry name" value="EF-HAND DOMAIN C-TERMINAL CONTAINING PROTEIN"/>
    <property type="match status" value="1"/>
</dbReference>
<dbReference type="GeneID" id="104959074"/>
<reference evidence="8" key="1">
    <citation type="submission" date="2025-08" db="UniProtKB">
        <authorList>
            <consortium name="RefSeq"/>
        </authorList>
    </citation>
    <scope>IDENTIFICATION</scope>
    <source>
        <tissue evidence="8">Muscle</tissue>
    </source>
</reference>
<name>A0A6I9PEG0_9TELE</name>
<dbReference type="RefSeq" id="XP_010785238.1">
    <property type="nucleotide sequence ID" value="XM_010786936.1"/>
</dbReference>
<protein>
    <submittedName>
        <fullName evidence="8">EF-hand domain-containing family member C2-like</fullName>
    </submittedName>
</protein>
<dbReference type="InterPro" id="IPR006602">
    <property type="entry name" value="DM10_dom"/>
</dbReference>
<accession>A0A6I9PEG0</accession>
<keyword evidence="5" id="KW-0966">Cell projection</keyword>
<keyword evidence="3" id="KW-0677">Repeat</keyword>
<sequence length="197" mass="22888">MIDKVSLKCFHDIEGAPTLLLWRKLRHHAEQEASGESAGTLIRRQRVPLPPPDDDQFYNIFHLNLNQQMVLYARTFTVTNCDSFTRNFLTKLGVILNNPATAPDDPHSCLLDKIEKSMTPLRPYERRDTLKQFLDHDRKVLRFSCFWDDSESVFGDPHQLILHYYLSDDTVEILETIAPNSGRDNPAKFLHRSKLPR</sequence>
<dbReference type="PANTHER" id="PTHR12086:SF11">
    <property type="entry name" value="EF-HAND DOMAIN-CONTAINING FAMILY MEMBER C2"/>
    <property type="match status" value="1"/>
</dbReference>
<evidence type="ECO:0000256" key="2">
    <source>
        <dbReference type="ARBA" id="ARBA00022490"/>
    </source>
</evidence>
<dbReference type="InterPro" id="IPR040193">
    <property type="entry name" value="EFHC1/EFHC2/EFHB"/>
</dbReference>
<feature type="domain" description="DM10" evidence="6">
    <location>
        <begin position="1"/>
        <end position="93"/>
    </location>
</feature>
<dbReference type="OrthoDB" id="10255210at2759"/>
<dbReference type="GO" id="GO:0005930">
    <property type="term" value="C:axoneme"/>
    <property type="evidence" value="ECO:0007669"/>
    <property type="project" value="UniProtKB-SubCell"/>
</dbReference>
<evidence type="ECO:0000256" key="5">
    <source>
        <dbReference type="ARBA" id="ARBA00023273"/>
    </source>
</evidence>
<evidence type="ECO:0000313" key="7">
    <source>
        <dbReference type="Proteomes" id="UP000504611"/>
    </source>
</evidence>
<comment type="subcellular location">
    <subcellularLocation>
        <location evidence="1">Cytoplasm</location>
        <location evidence="1">Cytoskeleton</location>
        <location evidence="1">Cilium axoneme</location>
    </subcellularLocation>
</comment>
<dbReference type="Proteomes" id="UP000504611">
    <property type="component" value="Unplaced"/>
</dbReference>
<evidence type="ECO:0000313" key="8">
    <source>
        <dbReference type="RefSeq" id="XP_010785238.1"/>
    </source>
</evidence>
<dbReference type="KEGG" id="ncc:104959074"/>
<dbReference type="Pfam" id="PF06565">
    <property type="entry name" value="DM10_dom"/>
    <property type="match status" value="2"/>
</dbReference>
<evidence type="ECO:0000259" key="6">
    <source>
        <dbReference type="PROSITE" id="PS51336"/>
    </source>
</evidence>
<proteinExistence type="predicted"/>
<dbReference type="SMART" id="SM00676">
    <property type="entry name" value="DM10"/>
    <property type="match status" value="2"/>
</dbReference>
<dbReference type="AlphaFoldDB" id="A0A6I9PEG0"/>
<evidence type="ECO:0000256" key="1">
    <source>
        <dbReference type="ARBA" id="ARBA00004430"/>
    </source>
</evidence>
<organism evidence="7 8">
    <name type="scientific">Notothenia coriiceps</name>
    <name type="common">black rockcod</name>
    <dbReference type="NCBI Taxonomy" id="8208"/>
    <lineage>
        <taxon>Eukaryota</taxon>
        <taxon>Metazoa</taxon>
        <taxon>Chordata</taxon>
        <taxon>Craniata</taxon>
        <taxon>Vertebrata</taxon>
        <taxon>Euteleostomi</taxon>
        <taxon>Actinopterygii</taxon>
        <taxon>Neopterygii</taxon>
        <taxon>Teleostei</taxon>
        <taxon>Neoteleostei</taxon>
        <taxon>Acanthomorphata</taxon>
        <taxon>Eupercaria</taxon>
        <taxon>Perciformes</taxon>
        <taxon>Notothenioidei</taxon>
        <taxon>Nototheniidae</taxon>
        <taxon>Notothenia</taxon>
    </lineage>
</organism>
<keyword evidence="2" id="KW-0963">Cytoplasm</keyword>
<dbReference type="PROSITE" id="PS51336">
    <property type="entry name" value="DM10"/>
    <property type="match status" value="2"/>
</dbReference>
<evidence type="ECO:0000256" key="3">
    <source>
        <dbReference type="ARBA" id="ARBA00022737"/>
    </source>
</evidence>
<evidence type="ECO:0000256" key="4">
    <source>
        <dbReference type="ARBA" id="ARBA00023212"/>
    </source>
</evidence>
<feature type="non-terminal residue" evidence="8">
    <location>
        <position position="197"/>
    </location>
</feature>
<dbReference type="GO" id="GO:0010975">
    <property type="term" value="P:regulation of neuron projection development"/>
    <property type="evidence" value="ECO:0007669"/>
    <property type="project" value="TreeGrafter"/>
</dbReference>
<gene>
    <name evidence="8" type="primary">LOC104959074</name>
</gene>
<keyword evidence="7" id="KW-1185">Reference proteome</keyword>